<evidence type="ECO:0000256" key="7">
    <source>
        <dbReference type="RuleBase" id="RU361277"/>
    </source>
</evidence>
<dbReference type="Gene3D" id="3.90.180.10">
    <property type="entry name" value="Medium-chain alcohol dehydrogenases, catalytic domain"/>
    <property type="match status" value="1"/>
</dbReference>
<keyword evidence="4 7" id="KW-0862">Zinc</keyword>
<dbReference type="PROSITE" id="PS00059">
    <property type="entry name" value="ADH_ZINC"/>
    <property type="match status" value="1"/>
</dbReference>
<keyword evidence="11" id="KW-1185">Reference proteome</keyword>
<evidence type="ECO:0000256" key="6">
    <source>
        <dbReference type="ARBA" id="ARBA00023027"/>
    </source>
</evidence>
<dbReference type="PANTHER" id="PTHR42813:SF3">
    <property type="entry name" value="GLUTATHIONE-INDEPENDENT FORMALDEHYDE DEHYDROGENASE"/>
    <property type="match status" value="1"/>
</dbReference>
<dbReference type="Pfam" id="PF08240">
    <property type="entry name" value="ADH_N"/>
    <property type="match status" value="1"/>
</dbReference>
<dbReference type="InterPro" id="IPR002328">
    <property type="entry name" value="ADH_Zn_CS"/>
</dbReference>
<dbReference type="InterPro" id="IPR011032">
    <property type="entry name" value="GroES-like_sf"/>
</dbReference>
<evidence type="ECO:0000256" key="1">
    <source>
        <dbReference type="ARBA" id="ARBA00001947"/>
    </source>
</evidence>
<name>A0AA38R316_9PEZI</name>
<evidence type="ECO:0000313" key="10">
    <source>
        <dbReference type="EMBL" id="KAJ9131026.1"/>
    </source>
</evidence>
<dbReference type="GO" id="GO:0008270">
    <property type="term" value="F:zinc ion binding"/>
    <property type="evidence" value="ECO:0007669"/>
    <property type="project" value="InterPro"/>
</dbReference>
<dbReference type="EMBL" id="JANBVO010000074">
    <property type="protein sequence ID" value="KAJ9131026.1"/>
    <property type="molecule type" value="Genomic_DNA"/>
</dbReference>
<dbReference type="InterPro" id="IPR013154">
    <property type="entry name" value="ADH-like_N"/>
</dbReference>
<organism evidence="10 11">
    <name type="scientific">Pleurostoma richardsiae</name>
    <dbReference type="NCBI Taxonomy" id="41990"/>
    <lineage>
        <taxon>Eukaryota</taxon>
        <taxon>Fungi</taxon>
        <taxon>Dikarya</taxon>
        <taxon>Ascomycota</taxon>
        <taxon>Pezizomycotina</taxon>
        <taxon>Sordariomycetes</taxon>
        <taxon>Sordariomycetidae</taxon>
        <taxon>Calosphaeriales</taxon>
        <taxon>Pleurostomataceae</taxon>
        <taxon>Pleurostoma</taxon>
    </lineage>
</organism>
<gene>
    <name evidence="10" type="ORF">NKR23_g11916</name>
</gene>
<reference evidence="10" key="1">
    <citation type="submission" date="2022-07" db="EMBL/GenBank/DDBJ databases">
        <title>Fungi with potential for degradation of polypropylene.</title>
        <authorList>
            <person name="Gostincar C."/>
        </authorList>
    </citation>
    <scope>NUCLEOTIDE SEQUENCE</scope>
    <source>
        <strain evidence="10">EXF-13308</strain>
    </source>
</reference>
<evidence type="ECO:0000259" key="9">
    <source>
        <dbReference type="Pfam" id="PF08240"/>
    </source>
</evidence>
<accession>A0AA38R316</accession>
<feature type="domain" description="Alcohol dehydrogenase-like N-terminal" evidence="9">
    <location>
        <begin position="36"/>
        <end position="140"/>
    </location>
</feature>
<evidence type="ECO:0000256" key="4">
    <source>
        <dbReference type="ARBA" id="ARBA00022833"/>
    </source>
</evidence>
<dbReference type="Gene3D" id="3.40.50.720">
    <property type="entry name" value="NAD(P)-binding Rossmann-like Domain"/>
    <property type="match status" value="1"/>
</dbReference>
<dbReference type="InterPro" id="IPR036291">
    <property type="entry name" value="NAD(P)-bd_dom_sf"/>
</dbReference>
<dbReference type="PANTHER" id="PTHR42813">
    <property type="entry name" value="ZINC-TYPE ALCOHOL DEHYDROGENASE-LIKE"/>
    <property type="match status" value="1"/>
</dbReference>
<evidence type="ECO:0000256" key="5">
    <source>
        <dbReference type="ARBA" id="ARBA00023002"/>
    </source>
</evidence>
<dbReference type="CDD" id="cd08282">
    <property type="entry name" value="PFDH_like"/>
    <property type="match status" value="1"/>
</dbReference>
<proteinExistence type="inferred from homology"/>
<comment type="similarity">
    <text evidence="2 7">Belongs to the zinc-containing alcohol dehydrogenase family.</text>
</comment>
<keyword evidence="6" id="KW-0520">NAD</keyword>
<sequence length="378" mass="39658">MALAQTVNATMRAVAWFGQPYNVSVIDMPVPTIVNQTDVIVRITSAAICGSDLHFYHGFAGSPNVPWGLGHEAVGYISEVGSEVSSLQPGQYVIIPDNADDGHWGQNHPLSFGTGAPNYGGLQAEYARVPFADDSLIPIPLNGSETNSTAELDYLMVSDIFSTGWTAVSYSGFEPGDSVAVFGAGPVGLLAAYSAILRGASRVYSVDHVQSRLDLATSIGAIPVNFNLSDPVAQIMAAEPSGVTRAVDCVGFEAVNATGERQDGIVVSNMIDVTAYGGGIAIAGVYFGGQNSTAGAPYADQVPLEVPISVANIWGKALTVGSGIVLVLEEAQPLLNLIATGKASPSFVVSSEIGIEEAPEYYRRYSDHLENKVVIRFP</sequence>
<evidence type="ECO:0000313" key="11">
    <source>
        <dbReference type="Proteomes" id="UP001174694"/>
    </source>
</evidence>
<keyword evidence="3 7" id="KW-0479">Metal-binding</keyword>
<feature type="domain" description="Alcohol dehydrogenase-like C-terminal" evidence="8">
    <location>
        <begin position="186"/>
        <end position="320"/>
    </location>
</feature>
<evidence type="ECO:0000259" key="8">
    <source>
        <dbReference type="Pfam" id="PF00107"/>
    </source>
</evidence>
<protein>
    <submittedName>
        <fullName evidence="10">Alcohol dehydrogenase</fullName>
    </submittedName>
</protein>
<dbReference type="AlphaFoldDB" id="A0AA38R316"/>
<comment type="cofactor">
    <cofactor evidence="1 7">
        <name>Zn(2+)</name>
        <dbReference type="ChEBI" id="CHEBI:29105"/>
    </cofactor>
</comment>
<evidence type="ECO:0000256" key="3">
    <source>
        <dbReference type="ARBA" id="ARBA00022723"/>
    </source>
</evidence>
<dbReference type="Pfam" id="PF00107">
    <property type="entry name" value="ADH_zinc_N"/>
    <property type="match status" value="1"/>
</dbReference>
<dbReference type="Proteomes" id="UP001174694">
    <property type="component" value="Unassembled WGS sequence"/>
</dbReference>
<evidence type="ECO:0000256" key="2">
    <source>
        <dbReference type="ARBA" id="ARBA00008072"/>
    </source>
</evidence>
<dbReference type="SUPFAM" id="SSF50129">
    <property type="entry name" value="GroES-like"/>
    <property type="match status" value="1"/>
</dbReference>
<dbReference type="InterPro" id="IPR013149">
    <property type="entry name" value="ADH-like_C"/>
</dbReference>
<keyword evidence="5" id="KW-0560">Oxidoreductase</keyword>
<dbReference type="SUPFAM" id="SSF51735">
    <property type="entry name" value="NAD(P)-binding Rossmann-fold domains"/>
    <property type="match status" value="1"/>
</dbReference>
<comment type="caution">
    <text evidence="10">The sequence shown here is derived from an EMBL/GenBank/DDBJ whole genome shotgun (WGS) entry which is preliminary data.</text>
</comment>
<dbReference type="GO" id="GO:0016491">
    <property type="term" value="F:oxidoreductase activity"/>
    <property type="evidence" value="ECO:0007669"/>
    <property type="project" value="UniProtKB-KW"/>
</dbReference>